<feature type="domain" description="ABC3 transporter permease C-terminal" evidence="7">
    <location>
        <begin position="502"/>
        <end position="617"/>
    </location>
</feature>
<gene>
    <name evidence="8" type="ORF">SAMN05421630_101248</name>
</gene>
<evidence type="ECO:0000256" key="1">
    <source>
        <dbReference type="ARBA" id="ARBA00004651"/>
    </source>
</evidence>
<organism evidence="8 9">
    <name type="scientific">Prauserella marina</name>
    <dbReference type="NCBI Taxonomy" id="530584"/>
    <lineage>
        <taxon>Bacteria</taxon>
        <taxon>Bacillati</taxon>
        <taxon>Actinomycetota</taxon>
        <taxon>Actinomycetes</taxon>
        <taxon>Pseudonocardiales</taxon>
        <taxon>Pseudonocardiaceae</taxon>
        <taxon>Prauserella</taxon>
    </lineage>
</organism>
<dbReference type="GO" id="GO:0044874">
    <property type="term" value="P:lipoprotein localization to outer membrane"/>
    <property type="evidence" value="ECO:0007669"/>
    <property type="project" value="TreeGrafter"/>
</dbReference>
<dbReference type="OrthoDB" id="3223244at2"/>
<dbReference type="PANTHER" id="PTHR30489">
    <property type="entry name" value="LIPOPROTEIN-RELEASING SYSTEM TRANSMEMBRANE PROTEIN LOLE"/>
    <property type="match status" value="1"/>
</dbReference>
<evidence type="ECO:0000259" key="7">
    <source>
        <dbReference type="Pfam" id="PF02687"/>
    </source>
</evidence>
<accession>A0A222VML8</accession>
<evidence type="ECO:0000313" key="9">
    <source>
        <dbReference type="Proteomes" id="UP000199494"/>
    </source>
</evidence>
<dbReference type="EMBL" id="FMZE01000001">
    <property type="protein sequence ID" value="SDC05521.1"/>
    <property type="molecule type" value="Genomic_DNA"/>
</dbReference>
<evidence type="ECO:0000256" key="5">
    <source>
        <dbReference type="ARBA" id="ARBA00022989"/>
    </source>
</evidence>
<comment type="subcellular location">
    <subcellularLocation>
        <location evidence="1">Cell membrane</location>
        <topology evidence="1">Multi-pass membrane protein</topology>
    </subcellularLocation>
</comment>
<keyword evidence="5" id="KW-1133">Transmembrane helix</keyword>
<protein>
    <submittedName>
        <fullName evidence="8">Putative ABC transport system permease protein</fullName>
    </submittedName>
</protein>
<evidence type="ECO:0000313" key="8">
    <source>
        <dbReference type="EMBL" id="SDC05521.1"/>
    </source>
</evidence>
<dbReference type="Proteomes" id="UP000199494">
    <property type="component" value="Unassembled WGS sequence"/>
</dbReference>
<keyword evidence="9" id="KW-1185">Reference proteome</keyword>
<sequence>MLRLSFSTFAQRWPLFVGAILTVCLGVGLVQSSLLILISAATGGYVEAITLLAITLAVSVFLAVFIVSSTFAFTVAQRRKDLALLRLIGGSRKQLRRLLLSEALLLGLIGTAIGVPVGVALMDVQTWLLGTLGFVPGGFDPAWLDWILGVSAGIGVGVAVTGVFAASKRAAAVRPLEALRDTGSAARVMTGARWFFGLLFLAGTVALVIVASFAGPVAAIPLAVNSALTAAVALSALSPLVVPLLGKVLGLVLRGSPLGRLAQANLGDGVRRSASTAAPLLVLVALLLGQSGVMASVGEATELEQRRNLVGDLVVTAQGKPGPELAEIPGVASVSTRLDVPVTVTSRTVYGDEVETETEDIDAYAVDPAAYALSNPAVAANGALGKLTEDTVVVGDDSAFSEGDTVTVSIDGSGGERQMLVAGVLPSSLESLYFVLAADAVPGEVAATLPSHSIVRLAEGVSPAAVMSAIEQRGVGQVSTLGDWIGAQAVKQQDVSTGIMTVILGLSGLYALIAVVNAVVIAAAERKREFAIARLSGLSRAQVVRTALVESLAVTVIGLVLGGVAAAGTWAGIGMATERILGEAVIVVPWALLGIVVAGAFLVVTVTSVLTSLSATRPRPISLAGAGE</sequence>
<keyword evidence="6" id="KW-0472">Membrane</keyword>
<name>A0A222VML8_9PSEU</name>
<keyword evidence="3" id="KW-1003">Cell membrane</keyword>
<dbReference type="GO" id="GO:0098797">
    <property type="term" value="C:plasma membrane protein complex"/>
    <property type="evidence" value="ECO:0007669"/>
    <property type="project" value="TreeGrafter"/>
</dbReference>
<reference evidence="8 9" key="1">
    <citation type="submission" date="2016-10" db="EMBL/GenBank/DDBJ databases">
        <authorList>
            <person name="de Groot N.N."/>
        </authorList>
    </citation>
    <scope>NUCLEOTIDE SEQUENCE [LARGE SCALE GENOMIC DNA]</scope>
    <source>
        <strain evidence="8 9">CGMCC 4.5506</strain>
    </source>
</reference>
<dbReference type="InterPro" id="IPR051447">
    <property type="entry name" value="Lipoprotein-release_system"/>
</dbReference>
<dbReference type="InterPro" id="IPR003838">
    <property type="entry name" value="ABC3_permease_C"/>
</dbReference>
<dbReference type="Pfam" id="PF02687">
    <property type="entry name" value="FtsX"/>
    <property type="match status" value="2"/>
</dbReference>
<dbReference type="PANTHER" id="PTHR30489:SF0">
    <property type="entry name" value="LIPOPROTEIN-RELEASING SYSTEM TRANSMEMBRANE PROTEIN LOLE"/>
    <property type="match status" value="1"/>
</dbReference>
<dbReference type="KEGG" id="pmad:BAY61_09425"/>
<evidence type="ECO:0000256" key="2">
    <source>
        <dbReference type="ARBA" id="ARBA00005236"/>
    </source>
</evidence>
<evidence type="ECO:0000256" key="6">
    <source>
        <dbReference type="ARBA" id="ARBA00023136"/>
    </source>
</evidence>
<dbReference type="RefSeq" id="WP_091795209.1">
    <property type="nucleotide sequence ID" value="NZ_CP016353.1"/>
</dbReference>
<dbReference type="STRING" id="530584.SAMN05421630_101248"/>
<comment type="similarity">
    <text evidence="2">Belongs to the ABC-4 integral membrane protein family. LolC/E subfamily.</text>
</comment>
<feature type="domain" description="ABC3 transporter permease C-terminal" evidence="7">
    <location>
        <begin position="55"/>
        <end position="168"/>
    </location>
</feature>
<evidence type="ECO:0000256" key="3">
    <source>
        <dbReference type="ARBA" id="ARBA00022475"/>
    </source>
</evidence>
<dbReference type="AlphaFoldDB" id="A0A222VML8"/>
<evidence type="ECO:0000256" key="4">
    <source>
        <dbReference type="ARBA" id="ARBA00022692"/>
    </source>
</evidence>
<keyword evidence="4" id="KW-0812">Transmembrane</keyword>
<proteinExistence type="inferred from homology"/>